<evidence type="ECO:0000256" key="5">
    <source>
        <dbReference type="ARBA" id="ARBA00022683"/>
    </source>
</evidence>
<dbReference type="InterPro" id="IPR036095">
    <property type="entry name" value="PTS_EIIB-like_sf"/>
</dbReference>
<organism evidence="8 9">
    <name type="scientific">Proteiniclasticum aestuarii</name>
    <dbReference type="NCBI Taxonomy" id="2817862"/>
    <lineage>
        <taxon>Bacteria</taxon>
        <taxon>Bacillati</taxon>
        <taxon>Bacillota</taxon>
        <taxon>Clostridia</taxon>
        <taxon>Eubacteriales</taxon>
        <taxon>Clostridiaceae</taxon>
        <taxon>Proteiniclasticum</taxon>
    </lineage>
</organism>
<reference evidence="8" key="1">
    <citation type="submission" date="2021-03" db="EMBL/GenBank/DDBJ databases">
        <title>Proteiniclasticum marinus sp. nov., isolated from tidal flat sediment.</title>
        <authorList>
            <person name="Namirimu T."/>
            <person name="Yang J.-A."/>
            <person name="Yang S.-H."/>
            <person name="Kim Y.-J."/>
            <person name="Kwon K.K."/>
        </authorList>
    </citation>
    <scope>NUCLEOTIDE SEQUENCE</scope>
    <source>
        <strain evidence="8">SCR006</strain>
    </source>
</reference>
<dbReference type="InterPro" id="IPR003501">
    <property type="entry name" value="PTS_EIIB_2/3"/>
</dbReference>
<dbReference type="GO" id="GO:0090563">
    <property type="term" value="F:protein-phosphocysteine-sugar phosphotransferase activity"/>
    <property type="evidence" value="ECO:0007669"/>
    <property type="project" value="TreeGrafter"/>
</dbReference>
<sequence>MFIVAVTACPTGVAHTYMAKAALEKGAKKRGHEIKVETQGAMGIENEITEADLEKADLIILAIETAINKMERFKGRKAMKITINQAIGKTDDVFAKAEKAVNG</sequence>
<keyword evidence="3" id="KW-0762">Sugar transport</keyword>
<dbReference type="Proteomes" id="UP000664218">
    <property type="component" value="Unassembled WGS sequence"/>
</dbReference>
<dbReference type="InterPro" id="IPR013011">
    <property type="entry name" value="PTS_EIIB_2"/>
</dbReference>
<dbReference type="Gene3D" id="3.40.50.2300">
    <property type="match status" value="1"/>
</dbReference>
<dbReference type="CDD" id="cd05569">
    <property type="entry name" value="PTS_IIB_fructose"/>
    <property type="match status" value="1"/>
</dbReference>
<dbReference type="GO" id="GO:0009401">
    <property type="term" value="P:phosphoenolpyruvate-dependent sugar phosphotransferase system"/>
    <property type="evidence" value="ECO:0007669"/>
    <property type="project" value="UniProtKB-KW"/>
</dbReference>
<dbReference type="GO" id="GO:0022877">
    <property type="term" value="F:protein-N(PI)-phosphohistidine-fructose phosphotransferase system transporter activity"/>
    <property type="evidence" value="ECO:0007669"/>
    <property type="project" value="InterPro"/>
</dbReference>
<dbReference type="RefSeq" id="WP_207598678.1">
    <property type="nucleotide sequence ID" value="NZ_JAFNJU010000002.1"/>
</dbReference>
<dbReference type="FunFam" id="3.40.50.2300:FF:000014">
    <property type="entry name" value="PTS system fructose-like transporter subunit IIB"/>
    <property type="match status" value="1"/>
</dbReference>
<proteinExistence type="predicted"/>
<dbReference type="InterPro" id="IPR050864">
    <property type="entry name" value="Bacterial_PTS_Sugar_Transport"/>
</dbReference>
<dbReference type="GO" id="GO:0005886">
    <property type="term" value="C:plasma membrane"/>
    <property type="evidence" value="ECO:0007669"/>
    <property type="project" value="TreeGrafter"/>
</dbReference>
<evidence type="ECO:0000313" key="9">
    <source>
        <dbReference type="Proteomes" id="UP000664218"/>
    </source>
</evidence>
<feature type="domain" description="PTS EIIB type-2" evidence="7">
    <location>
        <begin position="1"/>
        <end position="99"/>
    </location>
</feature>
<dbReference type="Pfam" id="PF02302">
    <property type="entry name" value="PTS_IIB"/>
    <property type="match status" value="1"/>
</dbReference>
<comment type="caution">
    <text evidence="8">The sequence shown here is derived from an EMBL/GenBank/DDBJ whole genome shotgun (WGS) entry which is preliminary data.</text>
</comment>
<protein>
    <submittedName>
        <fullName evidence="8">PTS fructose transporter subunit IIB</fullName>
    </submittedName>
</protein>
<evidence type="ECO:0000256" key="3">
    <source>
        <dbReference type="ARBA" id="ARBA00022597"/>
    </source>
</evidence>
<name>A0A939H9X0_9CLOT</name>
<evidence type="ECO:0000256" key="2">
    <source>
        <dbReference type="ARBA" id="ARBA00022553"/>
    </source>
</evidence>
<accession>A0A939H9X0</accession>
<keyword evidence="1" id="KW-0813">Transport</keyword>
<dbReference type="NCBIfam" id="TIGR00829">
    <property type="entry name" value="FRU"/>
    <property type="match status" value="1"/>
</dbReference>
<dbReference type="PROSITE" id="PS51099">
    <property type="entry name" value="PTS_EIIB_TYPE_2"/>
    <property type="match status" value="1"/>
</dbReference>
<dbReference type="EMBL" id="JAFNJU010000002">
    <property type="protein sequence ID" value="MBO1264161.1"/>
    <property type="molecule type" value="Genomic_DNA"/>
</dbReference>
<dbReference type="SUPFAM" id="SSF52794">
    <property type="entry name" value="PTS system IIB component-like"/>
    <property type="match status" value="1"/>
</dbReference>
<dbReference type="GO" id="GO:0016301">
    <property type="term" value="F:kinase activity"/>
    <property type="evidence" value="ECO:0007669"/>
    <property type="project" value="UniProtKB-KW"/>
</dbReference>
<evidence type="ECO:0000256" key="6">
    <source>
        <dbReference type="ARBA" id="ARBA00022777"/>
    </source>
</evidence>
<evidence type="ECO:0000313" key="8">
    <source>
        <dbReference type="EMBL" id="MBO1264161.1"/>
    </source>
</evidence>
<keyword evidence="4" id="KW-0808">Transferase</keyword>
<keyword evidence="6" id="KW-0418">Kinase</keyword>
<keyword evidence="2" id="KW-0597">Phosphoprotein</keyword>
<dbReference type="InterPro" id="IPR003353">
    <property type="entry name" value="PTS_IIB_fruc"/>
</dbReference>
<keyword evidence="9" id="KW-1185">Reference proteome</keyword>
<dbReference type="PANTHER" id="PTHR30505">
    <property type="entry name" value="FRUCTOSE-LIKE PERMEASE"/>
    <property type="match status" value="1"/>
</dbReference>
<keyword evidence="5" id="KW-0598">Phosphotransferase system</keyword>
<evidence type="ECO:0000256" key="1">
    <source>
        <dbReference type="ARBA" id="ARBA00022448"/>
    </source>
</evidence>
<evidence type="ECO:0000256" key="4">
    <source>
        <dbReference type="ARBA" id="ARBA00022679"/>
    </source>
</evidence>
<gene>
    <name evidence="8" type="ORF">J3A84_03770</name>
</gene>
<dbReference type="AlphaFoldDB" id="A0A939H9X0"/>
<dbReference type="PANTHER" id="PTHR30505:SF0">
    <property type="entry name" value="FRUCTOSE-LIKE PTS SYSTEM EIIBC COMPONENT-RELATED"/>
    <property type="match status" value="1"/>
</dbReference>
<evidence type="ECO:0000259" key="7">
    <source>
        <dbReference type="PROSITE" id="PS51099"/>
    </source>
</evidence>